<dbReference type="GO" id="GO:0005549">
    <property type="term" value="F:odorant binding"/>
    <property type="evidence" value="ECO:0007669"/>
    <property type="project" value="InterPro"/>
</dbReference>
<accession>A0A514TTX3</accession>
<proteinExistence type="evidence at transcript level"/>
<dbReference type="Pfam" id="PF01395">
    <property type="entry name" value="PBP_GOBP"/>
    <property type="match status" value="1"/>
</dbReference>
<evidence type="ECO:0000313" key="2">
    <source>
        <dbReference type="EMBL" id="QDJ95960.1"/>
    </source>
</evidence>
<dbReference type="AlphaFoldDB" id="A0A514TTX3"/>
<feature type="chain" id="PRO_5021940389" evidence="1">
    <location>
        <begin position="19"/>
        <end position="137"/>
    </location>
</feature>
<dbReference type="EMBL" id="MK990482">
    <property type="protein sequence ID" value="QDJ95960.1"/>
    <property type="molecule type" value="mRNA"/>
</dbReference>
<dbReference type="InterPro" id="IPR006170">
    <property type="entry name" value="PBP/GOBP"/>
</dbReference>
<keyword evidence="1" id="KW-0732">Signal</keyword>
<sequence>MKAFVLALVLCIATICQASTLTEEQKLGLKKIKEECIQASGVDAAVVEAIKGGGAITRDAKLDHFSSCFLQKLGVQREDGTINKEAILEKAKATQVDPAKLNEVLKKCEGLGGKDAHEIGANVFECFIKEKDFKVLD</sequence>
<dbReference type="SMART" id="SM00708">
    <property type="entry name" value="PhBP"/>
    <property type="match status" value="1"/>
</dbReference>
<dbReference type="SUPFAM" id="SSF47565">
    <property type="entry name" value="Insect pheromone/odorant-binding proteins"/>
    <property type="match status" value="1"/>
</dbReference>
<name>A0A514TTX3_ENCFO</name>
<reference evidence="2" key="1">
    <citation type="submission" date="2019-05" db="EMBL/GenBank/DDBJ databases">
        <title>The identification and expression analysis of odorant binding protein genes in Encarsia formosa by antennal transcriptome analysis.</title>
        <authorList>
            <person name="He Y."/>
        </authorList>
    </citation>
    <scope>NUCLEOTIDE SEQUENCE</scope>
    <source>
        <tissue evidence="2">Antenna</tissue>
    </source>
</reference>
<organism evidence="2">
    <name type="scientific">Encarsia formosa</name>
    <name type="common">Whitefly parasite</name>
    <dbReference type="NCBI Taxonomy" id="32400"/>
    <lineage>
        <taxon>Eukaryota</taxon>
        <taxon>Metazoa</taxon>
        <taxon>Ecdysozoa</taxon>
        <taxon>Arthropoda</taxon>
        <taxon>Hexapoda</taxon>
        <taxon>Insecta</taxon>
        <taxon>Pterygota</taxon>
        <taxon>Neoptera</taxon>
        <taxon>Endopterygota</taxon>
        <taxon>Hymenoptera</taxon>
        <taxon>Apocrita</taxon>
        <taxon>Proctotrupomorpha</taxon>
        <taxon>Chalcidoidea</taxon>
        <taxon>Aphelinidae</taxon>
        <taxon>Coccophaginae</taxon>
        <taxon>Encarsia</taxon>
    </lineage>
</organism>
<protein>
    <submittedName>
        <fullName evidence="2">Odorant-binding protein 17</fullName>
    </submittedName>
</protein>
<dbReference type="CDD" id="cd23992">
    <property type="entry name" value="PBP_GOBP"/>
    <property type="match status" value="1"/>
</dbReference>
<dbReference type="InterPro" id="IPR036728">
    <property type="entry name" value="PBP_GOBP_sf"/>
</dbReference>
<dbReference type="Gene3D" id="1.10.238.20">
    <property type="entry name" value="Pheromone/general odorant binding protein domain"/>
    <property type="match status" value="1"/>
</dbReference>
<evidence type="ECO:0000256" key="1">
    <source>
        <dbReference type="SAM" id="SignalP"/>
    </source>
</evidence>
<feature type="signal peptide" evidence="1">
    <location>
        <begin position="1"/>
        <end position="18"/>
    </location>
</feature>